<dbReference type="Gene3D" id="2.60.40.420">
    <property type="entry name" value="Cupredoxins - blue copper proteins"/>
    <property type="match status" value="1"/>
</dbReference>
<proteinExistence type="predicted"/>
<dbReference type="AlphaFoldDB" id="A0A6J4RQZ7"/>
<dbReference type="InterPro" id="IPR028096">
    <property type="entry name" value="EfeO_Cupredoxin"/>
</dbReference>
<dbReference type="Pfam" id="PF13473">
    <property type="entry name" value="Cupredoxin_1"/>
    <property type="match status" value="1"/>
</dbReference>
<feature type="domain" description="EfeO-type cupredoxin-like" evidence="2">
    <location>
        <begin position="6"/>
        <end position="104"/>
    </location>
</feature>
<evidence type="ECO:0000256" key="1">
    <source>
        <dbReference type="SAM" id="SignalP"/>
    </source>
</evidence>
<evidence type="ECO:0000259" key="2">
    <source>
        <dbReference type="Pfam" id="PF13473"/>
    </source>
</evidence>
<organism evidence="3">
    <name type="scientific">uncultured Solirubrobacteraceae bacterium</name>
    <dbReference type="NCBI Taxonomy" id="1162706"/>
    <lineage>
        <taxon>Bacteria</taxon>
        <taxon>Bacillati</taxon>
        <taxon>Actinomycetota</taxon>
        <taxon>Thermoleophilia</taxon>
        <taxon>Solirubrobacterales</taxon>
        <taxon>Solirubrobacteraceae</taxon>
        <taxon>environmental samples</taxon>
    </lineage>
</organism>
<gene>
    <name evidence="3" type="ORF">AVDCRST_MAG30-412</name>
</gene>
<dbReference type="EMBL" id="CADCVS010000071">
    <property type="protein sequence ID" value="CAA9475302.1"/>
    <property type="molecule type" value="Genomic_DNA"/>
</dbReference>
<dbReference type="InterPro" id="IPR008972">
    <property type="entry name" value="Cupredoxin"/>
</dbReference>
<dbReference type="SUPFAM" id="SSF49503">
    <property type="entry name" value="Cupredoxins"/>
    <property type="match status" value="1"/>
</dbReference>
<feature type="signal peptide" evidence="1">
    <location>
        <begin position="1"/>
        <end position="17"/>
    </location>
</feature>
<feature type="chain" id="PRO_5026841748" description="EfeO-type cupredoxin-like domain-containing protein" evidence="1">
    <location>
        <begin position="18"/>
        <end position="105"/>
    </location>
</feature>
<evidence type="ECO:0000313" key="3">
    <source>
        <dbReference type="EMBL" id="CAA9475302.1"/>
    </source>
</evidence>
<name>A0A6J4RQZ7_9ACTN</name>
<accession>A0A6J4RQZ7</accession>
<protein>
    <recommendedName>
        <fullName evidence="2">EfeO-type cupredoxin-like domain-containing protein</fullName>
    </recommendedName>
</protein>
<reference evidence="3" key="1">
    <citation type="submission" date="2020-02" db="EMBL/GenBank/DDBJ databases">
        <authorList>
            <person name="Meier V. D."/>
        </authorList>
    </citation>
    <scope>NUCLEOTIDE SEQUENCE</scope>
    <source>
        <strain evidence="3">AVDCRST_MAG30</strain>
    </source>
</reference>
<keyword evidence="1" id="KW-0732">Signal</keyword>
<sequence length="105" mass="11321">MRKLASLLAVAAVGVFAADASSASRTISLKDDFFSPKSASVARNTTVTFRFAGRKAHNVVVTKGPVKFRSPTKASGTYRRKMTRKGTYTLVCTLHPGMNGKLTVR</sequence>